<dbReference type="CDD" id="cd06578">
    <property type="entry name" value="HemD"/>
    <property type="match status" value="1"/>
</dbReference>
<dbReference type="EMBL" id="DMND01000134">
    <property type="protein sequence ID" value="HAN28039.1"/>
    <property type="molecule type" value="Genomic_DNA"/>
</dbReference>
<reference evidence="11 12" key="1">
    <citation type="journal article" date="2018" name="Nat. Biotechnol.">
        <title>A standardized bacterial taxonomy based on genome phylogeny substantially revises the tree of life.</title>
        <authorList>
            <person name="Parks D.H."/>
            <person name="Chuvochina M."/>
            <person name="Waite D.W."/>
            <person name="Rinke C."/>
            <person name="Skarshewski A."/>
            <person name="Chaumeil P.A."/>
            <person name="Hugenholtz P."/>
        </authorList>
    </citation>
    <scope>NUCLEOTIDE SEQUENCE [LARGE SCALE GENOMIC DNA]</scope>
    <source>
        <strain evidence="11">UBA9158</strain>
    </source>
</reference>
<organism evidence="11 12">
    <name type="scientific">Haliea salexigens</name>
    <dbReference type="NCBI Taxonomy" id="287487"/>
    <lineage>
        <taxon>Bacteria</taxon>
        <taxon>Pseudomonadati</taxon>
        <taxon>Pseudomonadota</taxon>
        <taxon>Gammaproteobacteria</taxon>
        <taxon>Cellvibrionales</taxon>
        <taxon>Halieaceae</taxon>
        <taxon>Haliea</taxon>
    </lineage>
</organism>
<evidence type="ECO:0000256" key="9">
    <source>
        <dbReference type="RuleBase" id="RU366031"/>
    </source>
</evidence>
<comment type="similarity">
    <text evidence="2 9">Belongs to the uroporphyrinogen-III synthase family.</text>
</comment>
<dbReference type="AlphaFoldDB" id="A0A3C1KMV6"/>
<protein>
    <recommendedName>
        <fullName evidence="7 9">Uroporphyrinogen-III synthase</fullName>
        <ecNumber evidence="3 9">4.2.1.75</ecNumber>
    </recommendedName>
</protein>
<evidence type="ECO:0000256" key="7">
    <source>
        <dbReference type="ARBA" id="ARBA00040167"/>
    </source>
</evidence>
<feature type="domain" description="Tetrapyrrole biosynthesis uroporphyrinogen III synthase" evidence="10">
    <location>
        <begin position="2"/>
        <end position="195"/>
    </location>
</feature>
<comment type="caution">
    <text evidence="11">The sequence shown here is derived from an EMBL/GenBank/DDBJ whole genome shotgun (WGS) entry which is preliminary data.</text>
</comment>
<evidence type="ECO:0000259" key="10">
    <source>
        <dbReference type="Pfam" id="PF02602"/>
    </source>
</evidence>
<dbReference type="UniPathway" id="UPA00251">
    <property type="reaction ID" value="UER00320"/>
</dbReference>
<comment type="pathway">
    <text evidence="1 9">Porphyrin-containing compound metabolism; protoporphyrin-IX biosynthesis; coproporphyrinogen-III from 5-aminolevulinate: step 3/4.</text>
</comment>
<dbReference type="InterPro" id="IPR036108">
    <property type="entry name" value="4pyrrol_syn_uPrphyn_synt_sf"/>
</dbReference>
<dbReference type="InterPro" id="IPR039793">
    <property type="entry name" value="UROS/Hem4"/>
</dbReference>
<comment type="catalytic activity">
    <reaction evidence="8 9">
        <text>hydroxymethylbilane = uroporphyrinogen III + H2O</text>
        <dbReference type="Rhea" id="RHEA:18965"/>
        <dbReference type="ChEBI" id="CHEBI:15377"/>
        <dbReference type="ChEBI" id="CHEBI:57308"/>
        <dbReference type="ChEBI" id="CHEBI:57845"/>
        <dbReference type="EC" id="4.2.1.75"/>
    </reaction>
</comment>
<keyword evidence="5 9" id="KW-0627">Porphyrin biosynthesis</keyword>
<dbReference type="PANTHER" id="PTHR38042">
    <property type="entry name" value="UROPORPHYRINOGEN-III SYNTHASE, CHLOROPLASTIC"/>
    <property type="match status" value="1"/>
</dbReference>
<dbReference type="PANTHER" id="PTHR38042:SF1">
    <property type="entry name" value="UROPORPHYRINOGEN-III SYNTHASE, CHLOROPLASTIC"/>
    <property type="match status" value="1"/>
</dbReference>
<evidence type="ECO:0000256" key="5">
    <source>
        <dbReference type="ARBA" id="ARBA00023244"/>
    </source>
</evidence>
<dbReference type="EC" id="4.2.1.75" evidence="3 9"/>
<evidence type="ECO:0000313" key="11">
    <source>
        <dbReference type="EMBL" id="HAN28039.1"/>
    </source>
</evidence>
<evidence type="ECO:0000256" key="6">
    <source>
        <dbReference type="ARBA" id="ARBA00037589"/>
    </source>
</evidence>
<dbReference type="GO" id="GO:0006780">
    <property type="term" value="P:uroporphyrinogen III biosynthetic process"/>
    <property type="evidence" value="ECO:0007669"/>
    <property type="project" value="UniProtKB-UniRule"/>
</dbReference>
<accession>A0A3C1KMV6</accession>
<evidence type="ECO:0000256" key="1">
    <source>
        <dbReference type="ARBA" id="ARBA00004772"/>
    </source>
</evidence>
<dbReference type="GO" id="GO:0004852">
    <property type="term" value="F:uroporphyrinogen-III synthase activity"/>
    <property type="evidence" value="ECO:0007669"/>
    <property type="project" value="UniProtKB-UniRule"/>
</dbReference>
<dbReference type="Gene3D" id="3.40.50.10090">
    <property type="match status" value="2"/>
</dbReference>
<comment type="function">
    <text evidence="6 9">Catalyzes cyclization of the linear tetrapyrrole, hydroxymethylbilane, to the macrocyclic uroporphyrinogen III.</text>
</comment>
<name>A0A3C1KMV6_9GAMM</name>
<evidence type="ECO:0000256" key="2">
    <source>
        <dbReference type="ARBA" id="ARBA00008133"/>
    </source>
</evidence>
<dbReference type="GO" id="GO:0006782">
    <property type="term" value="P:protoporphyrinogen IX biosynthetic process"/>
    <property type="evidence" value="ECO:0007669"/>
    <property type="project" value="UniProtKB-UniRule"/>
</dbReference>
<sequence length="209" mass="22426">RVQALDRVQHVIFVSANAVGFGMPIIEDYWPQLPLGLHWYAVGEGTARALARFDVAAETPGENMTSEGLLNLPGLRDCAGEQVLIVKGQGGRDALRRELTRRGAHVETLACYRRLSPSMAPGALATALADWQIEVICISSGDGLNTMLALLSPEETTKLQGVTLLLPSRRVADAAMAAGFQHCLVADNASDGAMLRALEHWSPAKGEKK</sequence>
<dbReference type="InterPro" id="IPR003754">
    <property type="entry name" value="4pyrrol_synth_uPrphyn_synth"/>
</dbReference>
<feature type="non-terminal residue" evidence="11">
    <location>
        <position position="1"/>
    </location>
</feature>
<proteinExistence type="inferred from homology"/>
<evidence type="ECO:0000256" key="3">
    <source>
        <dbReference type="ARBA" id="ARBA00013109"/>
    </source>
</evidence>
<evidence type="ECO:0000256" key="4">
    <source>
        <dbReference type="ARBA" id="ARBA00023239"/>
    </source>
</evidence>
<gene>
    <name evidence="11" type="ORF">DCP75_10050</name>
</gene>
<evidence type="ECO:0000313" key="12">
    <source>
        <dbReference type="Proteomes" id="UP000259273"/>
    </source>
</evidence>
<dbReference type="SUPFAM" id="SSF69618">
    <property type="entry name" value="HemD-like"/>
    <property type="match status" value="1"/>
</dbReference>
<evidence type="ECO:0000256" key="8">
    <source>
        <dbReference type="ARBA" id="ARBA00048617"/>
    </source>
</evidence>
<keyword evidence="4 9" id="KW-0456">Lyase</keyword>
<dbReference type="STRING" id="1121937.GCA_000423125_01900"/>
<dbReference type="Proteomes" id="UP000259273">
    <property type="component" value="Unassembled WGS sequence"/>
</dbReference>
<dbReference type="Pfam" id="PF02602">
    <property type="entry name" value="HEM4"/>
    <property type="match status" value="1"/>
</dbReference>